<reference evidence="1" key="1">
    <citation type="submission" date="2022-07" db="EMBL/GenBank/DDBJ databases">
        <title>Genome Sequence of Lecanicillium saksenae.</title>
        <authorList>
            <person name="Buettner E."/>
        </authorList>
    </citation>
    <scope>NUCLEOTIDE SEQUENCE</scope>
    <source>
        <strain evidence="1">VT-O1</strain>
    </source>
</reference>
<proteinExistence type="predicted"/>
<sequence>MDYTTPSALDDSASAAATIAPGGDVVFTIGPEGRRVRVFSLFARTASPVLDAMLSPYFKEGYQLKQLGETEIPLPDDNAKALEIIFTIIHGQNDKVPDTLTPEELLQIAITGDKYCCFTALKFAIDKWLDHTYNIIDPGDPAETWTLALAALVFNRQSTFAKVTSSLVLCHAGSYLDLVRKDEVPDRATQIKTAAMLEIARNKLRQHLLTEVLKSDFAIKKGQHRPNGFKVFMQRTSNLIEDSISSNIEALTREKRLPPADYWDDICRMEHVFHSIAESCVAVHEADNGLCLKCAKTDEAHEKHATATAGGVASSS</sequence>
<accession>A0ACC1R6Z7</accession>
<organism evidence="1 2">
    <name type="scientific">Lecanicillium saksenae</name>
    <dbReference type="NCBI Taxonomy" id="468837"/>
    <lineage>
        <taxon>Eukaryota</taxon>
        <taxon>Fungi</taxon>
        <taxon>Dikarya</taxon>
        <taxon>Ascomycota</taxon>
        <taxon>Pezizomycotina</taxon>
        <taxon>Sordariomycetes</taxon>
        <taxon>Hypocreomycetidae</taxon>
        <taxon>Hypocreales</taxon>
        <taxon>Cordycipitaceae</taxon>
        <taxon>Lecanicillium</taxon>
    </lineage>
</organism>
<comment type="caution">
    <text evidence="1">The sequence shown here is derived from an EMBL/GenBank/DDBJ whole genome shotgun (WGS) entry which is preliminary data.</text>
</comment>
<keyword evidence="2" id="KW-1185">Reference proteome</keyword>
<dbReference type="Proteomes" id="UP001148737">
    <property type="component" value="Unassembled WGS sequence"/>
</dbReference>
<evidence type="ECO:0000313" key="2">
    <source>
        <dbReference type="Proteomes" id="UP001148737"/>
    </source>
</evidence>
<protein>
    <submittedName>
        <fullName evidence="1">Uncharacterized protein</fullName>
    </submittedName>
</protein>
<gene>
    <name evidence="1" type="ORF">NLG97_g1235</name>
</gene>
<name>A0ACC1R6Z7_9HYPO</name>
<evidence type="ECO:0000313" key="1">
    <source>
        <dbReference type="EMBL" id="KAJ3498301.1"/>
    </source>
</evidence>
<dbReference type="EMBL" id="JANAKD010000058">
    <property type="protein sequence ID" value="KAJ3498301.1"/>
    <property type="molecule type" value="Genomic_DNA"/>
</dbReference>